<dbReference type="Pfam" id="PF08282">
    <property type="entry name" value="Hydrolase_3"/>
    <property type="match status" value="1"/>
</dbReference>
<dbReference type="RefSeq" id="WP_242937316.1">
    <property type="nucleotide sequence ID" value="NZ_CP094326.1"/>
</dbReference>
<evidence type="ECO:0000313" key="2">
    <source>
        <dbReference type="Proteomes" id="UP000829476"/>
    </source>
</evidence>
<dbReference type="SFLD" id="SFLDG01140">
    <property type="entry name" value="C2.B:_Phosphomannomutase_and_P"/>
    <property type="match status" value="1"/>
</dbReference>
<dbReference type="SUPFAM" id="SSF56784">
    <property type="entry name" value="HAD-like"/>
    <property type="match status" value="1"/>
</dbReference>
<dbReference type="PANTHER" id="PTHR10000:SF8">
    <property type="entry name" value="HAD SUPERFAMILY HYDROLASE-LIKE, TYPE 3"/>
    <property type="match status" value="1"/>
</dbReference>
<keyword evidence="2" id="KW-1185">Reference proteome</keyword>
<dbReference type="EMBL" id="CP094326">
    <property type="protein sequence ID" value="UNY98913.1"/>
    <property type="molecule type" value="Genomic_DNA"/>
</dbReference>
<dbReference type="InterPro" id="IPR023214">
    <property type="entry name" value="HAD_sf"/>
</dbReference>
<dbReference type="Proteomes" id="UP000829476">
    <property type="component" value="Chromosome"/>
</dbReference>
<dbReference type="CDD" id="cd07516">
    <property type="entry name" value="HAD_Pase"/>
    <property type="match status" value="1"/>
</dbReference>
<dbReference type="Gene3D" id="3.30.1240.10">
    <property type="match status" value="1"/>
</dbReference>
<dbReference type="NCBIfam" id="TIGR00099">
    <property type="entry name" value="Cof-subfamily"/>
    <property type="match status" value="1"/>
</dbReference>
<keyword evidence="1" id="KW-0378">Hydrolase</keyword>
<proteinExistence type="predicted"/>
<reference evidence="1 2" key="1">
    <citation type="journal article" date="2018" name="Int. J. Syst. Evol. Microbiol.">
        <title>Zhouia spongiae sp. nov., isolated from a marine sponge.</title>
        <authorList>
            <person name="Zhuang L."/>
            <person name="Lin B."/>
            <person name="Qin F."/>
            <person name="Luo L."/>
        </authorList>
    </citation>
    <scope>NUCLEOTIDE SEQUENCE [LARGE SCALE GENOMIC DNA]</scope>
    <source>
        <strain evidence="1 2">HN-Y44</strain>
    </source>
</reference>
<dbReference type="InterPro" id="IPR000150">
    <property type="entry name" value="Cof"/>
</dbReference>
<dbReference type="PANTHER" id="PTHR10000">
    <property type="entry name" value="PHOSPHOSERINE PHOSPHATASE"/>
    <property type="match status" value="1"/>
</dbReference>
<dbReference type="InterPro" id="IPR036412">
    <property type="entry name" value="HAD-like_sf"/>
</dbReference>
<dbReference type="GO" id="GO:0016787">
    <property type="term" value="F:hydrolase activity"/>
    <property type="evidence" value="ECO:0007669"/>
    <property type="project" value="UniProtKB-KW"/>
</dbReference>
<accession>A0ABY3YP36</accession>
<gene>
    <name evidence="1" type="ORF">MQE36_00820</name>
</gene>
<protein>
    <submittedName>
        <fullName evidence="1">HAD family hydrolase</fullName>
    </submittedName>
</protein>
<dbReference type="SFLD" id="SFLDS00003">
    <property type="entry name" value="Haloacid_Dehalogenase"/>
    <property type="match status" value="1"/>
</dbReference>
<dbReference type="NCBIfam" id="TIGR01484">
    <property type="entry name" value="HAD-SF-IIB"/>
    <property type="match status" value="1"/>
</dbReference>
<organism evidence="1 2">
    <name type="scientific">Zhouia spongiae</name>
    <dbReference type="NCBI Taxonomy" id="2202721"/>
    <lineage>
        <taxon>Bacteria</taxon>
        <taxon>Pseudomonadati</taxon>
        <taxon>Bacteroidota</taxon>
        <taxon>Flavobacteriia</taxon>
        <taxon>Flavobacteriales</taxon>
        <taxon>Flavobacteriaceae</taxon>
        <taxon>Zhouia</taxon>
    </lineage>
</organism>
<sequence>MPHKIIFTDIDGTLLDKNRDVSELTISEINRIKDAIPIVLVSARMPKQMYYIQDKLGVKDQPLICYNGALVIAGNNIIHNLEIPNNLIEAIIHYNEAISEEKFHISLFNNNEWYVETYDYWAKREENNTRVSPDIRSNTETLNSWKTANKGAHKITCMGEARLIEEAFRYFSTEFGNHLHLYRSKDTYIEIAPKQVSKLTGIQKLLDQHFNISIEDAVAFGDNYNDTEMINAVGHGVAVANARDEVKAVANAVTLHHKEDGVAKHIAELFID</sequence>
<dbReference type="InterPro" id="IPR006379">
    <property type="entry name" value="HAD-SF_hydro_IIB"/>
</dbReference>
<name>A0ABY3YP36_9FLAO</name>
<dbReference type="Gene3D" id="3.40.50.1000">
    <property type="entry name" value="HAD superfamily/HAD-like"/>
    <property type="match status" value="1"/>
</dbReference>
<evidence type="ECO:0000313" key="1">
    <source>
        <dbReference type="EMBL" id="UNY98913.1"/>
    </source>
</evidence>